<dbReference type="WBParaSite" id="HNAJ_0001128601-mRNA-1">
    <property type="protein sequence ID" value="HNAJ_0001128601-mRNA-1"/>
    <property type="gene ID" value="HNAJ_0001128601"/>
</dbReference>
<evidence type="ECO:0000256" key="5">
    <source>
        <dbReference type="SAM" id="MobiDB-lite"/>
    </source>
</evidence>
<evidence type="ECO:0000259" key="9">
    <source>
        <dbReference type="PROSITE" id="PS50826"/>
    </source>
</evidence>
<dbReference type="Gene3D" id="2.30.30.40">
    <property type="entry name" value="SH3 Domains"/>
    <property type="match status" value="1"/>
</dbReference>
<dbReference type="PANTHER" id="PTHR47219:SF13">
    <property type="entry name" value="RUN AND TBC1 DOMAIN-CONTAINING PROTEIN 3"/>
    <property type="match status" value="1"/>
</dbReference>
<evidence type="ECO:0000313" key="12">
    <source>
        <dbReference type="WBParaSite" id="HNAJ_0001128601-mRNA-1"/>
    </source>
</evidence>
<feature type="region of interest" description="Disordered" evidence="5">
    <location>
        <begin position="33"/>
        <end position="58"/>
    </location>
</feature>
<dbReference type="Pfam" id="PF00566">
    <property type="entry name" value="RabGAP-TBC"/>
    <property type="match status" value="1"/>
</dbReference>
<dbReference type="AlphaFoldDB" id="A0A158QJ87"/>
<feature type="transmembrane region" description="Helical" evidence="6">
    <location>
        <begin position="352"/>
        <end position="371"/>
    </location>
</feature>
<reference evidence="12" key="1">
    <citation type="submission" date="2016-04" db="UniProtKB">
        <authorList>
            <consortium name="WormBaseParasite"/>
        </authorList>
    </citation>
    <scope>IDENTIFICATION</scope>
</reference>
<dbReference type="Gene3D" id="1.10.8.270">
    <property type="entry name" value="putative rabgap domain of human tbc1 domain family member 14 like domains"/>
    <property type="match status" value="1"/>
</dbReference>
<evidence type="ECO:0000259" key="8">
    <source>
        <dbReference type="PROSITE" id="PS50086"/>
    </source>
</evidence>
<keyword evidence="11" id="KW-1185">Reference proteome</keyword>
<keyword evidence="6" id="KW-0812">Transmembrane</keyword>
<name>A0A158QJ87_RODNA</name>
<dbReference type="GO" id="GO:0005096">
    <property type="term" value="F:GTPase activator activity"/>
    <property type="evidence" value="ECO:0007669"/>
    <property type="project" value="TreeGrafter"/>
</dbReference>
<evidence type="ECO:0000256" key="1">
    <source>
        <dbReference type="ARBA" id="ARBA00006296"/>
    </source>
</evidence>
<dbReference type="PROSITE" id="PS50002">
    <property type="entry name" value="SH3"/>
    <property type="match status" value="1"/>
</dbReference>
<evidence type="ECO:0000256" key="6">
    <source>
        <dbReference type="SAM" id="Phobius"/>
    </source>
</evidence>
<evidence type="ECO:0000313" key="11">
    <source>
        <dbReference type="Proteomes" id="UP000278807"/>
    </source>
</evidence>
<feature type="transmembrane region" description="Helical" evidence="6">
    <location>
        <begin position="268"/>
        <end position="290"/>
    </location>
</feature>
<dbReference type="InterPro" id="IPR004012">
    <property type="entry name" value="Run_dom"/>
</dbReference>
<keyword evidence="6" id="KW-0472">Membrane</keyword>
<dbReference type="Pfam" id="PF00018">
    <property type="entry name" value="SH3_1"/>
    <property type="match status" value="1"/>
</dbReference>
<dbReference type="Gene3D" id="1.20.58.900">
    <property type="match status" value="1"/>
</dbReference>
<keyword evidence="6" id="KW-1133">Transmembrane helix</keyword>
<dbReference type="SUPFAM" id="SSF50044">
    <property type="entry name" value="SH3-domain"/>
    <property type="match status" value="1"/>
</dbReference>
<dbReference type="InterPro" id="IPR037213">
    <property type="entry name" value="Run_dom_sf"/>
</dbReference>
<dbReference type="Gene3D" id="1.10.472.80">
    <property type="entry name" value="Ypt/Rab-GAP domain of gyp1p, domain 3"/>
    <property type="match status" value="1"/>
</dbReference>
<dbReference type="PANTHER" id="PTHR47219">
    <property type="entry name" value="RAB GTPASE-ACTIVATING PROTEIN 1-LIKE"/>
    <property type="match status" value="1"/>
</dbReference>
<dbReference type="SMART" id="SM00326">
    <property type="entry name" value="SH3"/>
    <property type="match status" value="1"/>
</dbReference>
<dbReference type="Proteomes" id="UP000278807">
    <property type="component" value="Unassembled WGS sequence"/>
</dbReference>
<proteinExistence type="inferred from homology"/>
<dbReference type="SUPFAM" id="SSF140741">
    <property type="entry name" value="RUN domain-like"/>
    <property type="match status" value="1"/>
</dbReference>
<dbReference type="InterPro" id="IPR036028">
    <property type="entry name" value="SH3-like_dom_sf"/>
</dbReference>
<dbReference type="SMART" id="SM00164">
    <property type="entry name" value="TBC"/>
    <property type="match status" value="1"/>
</dbReference>
<dbReference type="EMBL" id="UZAE01013470">
    <property type="protein sequence ID" value="VDO10000.1"/>
    <property type="molecule type" value="Genomic_DNA"/>
</dbReference>
<dbReference type="GO" id="GO:0031267">
    <property type="term" value="F:small GTPase binding"/>
    <property type="evidence" value="ECO:0007669"/>
    <property type="project" value="TreeGrafter"/>
</dbReference>
<comment type="similarity">
    <text evidence="1">Belongs to the small G protein signaling modulator family.</text>
</comment>
<organism evidence="12">
    <name type="scientific">Rodentolepis nana</name>
    <name type="common">Dwarf tapeworm</name>
    <name type="synonym">Hymenolepis nana</name>
    <dbReference type="NCBI Taxonomy" id="102285"/>
    <lineage>
        <taxon>Eukaryota</taxon>
        <taxon>Metazoa</taxon>
        <taxon>Spiralia</taxon>
        <taxon>Lophotrochozoa</taxon>
        <taxon>Platyhelminthes</taxon>
        <taxon>Cestoda</taxon>
        <taxon>Eucestoda</taxon>
        <taxon>Cyclophyllidea</taxon>
        <taxon>Hymenolepididae</taxon>
        <taxon>Rodentolepis</taxon>
    </lineage>
</organism>
<gene>
    <name evidence="10" type="ORF">HNAJ_LOCUS11274</name>
</gene>
<sequence>MESADVADEGIHEPDDSFELELPIPFAAVTQSIKPSESNLKQNHSSTDEDIDSEFEERSRKISRKSMTIVDELGFKIDRSKDALSPPFVENVENKRNWLAYLEFAYTDRLGESSQNDGGDYSGEQSLWMCLYPRLSPSPRLTELIRGLEDKQNPAERLKWSGVPSPSNELNPRDGIPHSMRSQIWPRLTRAYEEQQQGRTRGNEGFNLGLKKTPLTYSEITHYSSSVSLKIRQQIEKDLLRTMPNNVCFSSPSATGIPRLRRILIGVAWLYTEIGYCQGLGVIAANLLLIMEEEMAFWMMCAVIEDILPTSYFSADSLLGVQTDQRVLCQLLTVFLPRLDATIKQHDVDIPLITLGWFLTLFSGVLNIQIMLRVWDLLFYEGSTVLFRIALAILKIKEDALVETTNAAAFFNEISNAPSSITDIDEFIRVSYFLYYSLLGAVLCTAYSFEDEYLEQTYIDGLRRHHLSQLIVELSNADNESGQARPLPKQAKLIGIKFCFLFSLQFLTRRNFEKRQYGGPLGLFCGAFGNRSRLFLPQEEGYEMHYTPSDGSAAAIQEAPHLSVADERTRTEFYRQFEDLNRADPKIKNIRQTELLVNLRQSILAIVRHFHNNDPSHGKTAVVRNRRAKALYDFARQERDELGFLRNDIITVLDMHDEHCWLGEISGSGLRGWFPAKLVELLDERSKKYSPAGDDSVYAAVGNLVRHGLCSSLRAIFEYGLKRTRGLTDQNSSPWKFIQAVAIREAEQDSSSIHSRLILCRTFRLDEVGKVLSPEELLYRSIQNINASHSSLDTSDDVKFRTLVCIGLNELVLHLWLEILCSCDEVVTKWYHPWSFLRSPGWVQIKCELRVLSQFAFHLNPLAEVGDKVCNKRDSGSLGGIESEVRRLFQAAKAPLLLLSRLRLGGLRPLREYRHPDTDLGCFHYDFESTGDMLVKYHLFSWEL</sequence>
<dbReference type="InterPro" id="IPR001452">
    <property type="entry name" value="SH3_domain"/>
</dbReference>
<accession>A0A158QJ87</accession>
<feature type="domain" description="RUN" evidence="9">
    <location>
        <begin position="700"/>
        <end position="864"/>
    </location>
</feature>
<feature type="domain" description="Rab-GAP TBC" evidence="8">
    <location>
        <begin position="175"/>
        <end position="382"/>
    </location>
</feature>
<keyword evidence="2 4" id="KW-0728">SH3 domain</keyword>
<reference evidence="10 11" key="2">
    <citation type="submission" date="2018-11" db="EMBL/GenBank/DDBJ databases">
        <authorList>
            <consortium name="Pathogen Informatics"/>
        </authorList>
    </citation>
    <scope>NUCLEOTIDE SEQUENCE [LARGE SCALE GENOMIC DNA]</scope>
</reference>
<dbReference type="SMART" id="SM00593">
    <property type="entry name" value="RUN"/>
    <property type="match status" value="1"/>
</dbReference>
<dbReference type="OrthoDB" id="44736at2759"/>
<dbReference type="PROSITE" id="PS50086">
    <property type="entry name" value="TBC_RABGAP"/>
    <property type="match status" value="1"/>
</dbReference>
<dbReference type="PROSITE" id="PS50826">
    <property type="entry name" value="RUN"/>
    <property type="match status" value="1"/>
</dbReference>
<dbReference type="FunFam" id="1.10.8.270:FF:000026">
    <property type="entry name" value="TBC (Tre-2/Bub2/Cdc16) domain family"/>
    <property type="match status" value="1"/>
</dbReference>
<dbReference type="InterPro" id="IPR035969">
    <property type="entry name" value="Rab-GAP_TBC_sf"/>
</dbReference>
<dbReference type="Pfam" id="PF02759">
    <property type="entry name" value="RUN"/>
    <property type="match status" value="1"/>
</dbReference>
<evidence type="ECO:0000313" key="10">
    <source>
        <dbReference type="EMBL" id="VDO10000.1"/>
    </source>
</evidence>
<dbReference type="InterPro" id="IPR050302">
    <property type="entry name" value="Rab_GAP_TBC_domain"/>
</dbReference>
<evidence type="ECO:0000256" key="4">
    <source>
        <dbReference type="PROSITE-ProRule" id="PRU00192"/>
    </source>
</evidence>
<feature type="domain" description="SH3" evidence="7">
    <location>
        <begin position="623"/>
        <end position="684"/>
    </location>
</feature>
<dbReference type="InterPro" id="IPR000195">
    <property type="entry name" value="Rab-GAP-TBC_dom"/>
</dbReference>
<protein>
    <recommendedName>
        <fullName evidence="3">RUN and TBC1 domain-containing protein 3</fullName>
    </recommendedName>
</protein>
<evidence type="ECO:0000256" key="2">
    <source>
        <dbReference type="ARBA" id="ARBA00022443"/>
    </source>
</evidence>
<evidence type="ECO:0000256" key="3">
    <source>
        <dbReference type="ARBA" id="ARBA00030864"/>
    </source>
</evidence>
<feature type="compositionally biased region" description="Polar residues" evidence="5">
    <location>
        <begin position="33"/>
        <end position="45"/>
    </location>
</feature>
<dbReference type="SUPFAM" id="SSF47923">
    <property type="entry name" value="Ypt/Rab-GAP domain of gyp1p"/>
    <property type="match status" value="2"/>
</dbReference>
<evidence type="ECO:0000259" key="7">
    <source>
        <dbReference type="PROSITE" id="PS50002"/>
    </source>
</evidence>